<protein>
    <recommendedName>
        <fullName evidence="3">LamG-like jellyroll fold domain-containing protein</fullName>
    </recommendedName>
</protein>
<evidence type="ECO:0008006" key="3">
    <source>
        <dbReference type="Google" id="ProtNLM"/>
    </source>
</evidence>
<organism evidence="1 2">
    <name type="scientific">Candidatus Nealsonbacteria bacterium RIFOXYC1_FULL_40_7</name>
    <dbReference type="NCBI Taxonomy" id="1801678"/>
    <lineage>
        <taxon>Bacteria</taxon>
        <taxon>Candidatus Nealsoniibacteriota</taxon>
    </lineage>
</organism>
<comment type="caution">
    <text evidence="1">The sequence shown here is derived from an EMBL/GenBank/DDBJ whole genome shotgun (WGS) entry which is preliminary data.</text>
</comment>
<dbReference type="Gene3D" id="2.160.20.10">
    <property type="entry name" value="Single-stranded right-handed beta-helix, Pectin lyase-like"/>
    <property type="match status" value="1"/>
</dbReference>
<proteinExistence type="predicted"/>
<dbReference type="Pfam" id="PF13385">
    <property type="entry name" value="Laminin_G_3"/>
    <property type="match status" value="1"/>
</dbReference>
<dbReference type="SUPFAM" id="SSF51126">
    <property type="entry name" value="Pectin lyase-like"/>
    <property type="match status" value="1"/>
</dbReference>
<reference evidence="1 2" key="1">
    <citation type="journal article" date="2016" name="Nat. Commun.">
        <title>Thousands of microbial genomes shed light on interconnected biogeochemical processes in an aquifer system.</title>
        <authorList>
            <person name="Anantharaman K."/>
            <person name="Brown C.T."/>
            <person name="Hug L.A."/>
            <person name="Sharon I."/>
            <person name="Castelle C.J."/>
            <person name="Probst A.J."/>
            <person name="Thomas B.C."/>
            <person name="Singh A."/>
            <person name="Wilkins M.J."/>
            <person name="Karaoz U."/>
            <person name="Brodie E.L."/>
            <person name="Williams K.H."/>
            <person name="Hubbard S.S."/>
            <person name="Banfield J.F."/>
        </authorList>
    </citation>
    <scope>NUCLEOTIDE SEQUENCE [LARGE SCALE GENOMIC DNA]</scope>
</reference>
<dbReference type="SMART" id="SM00710">
    <property type="entry name" value="PbH1"/>
    <property type="match status" value="6"/>
</dbReference>
<dbReference type="AlphaFoldDB" id="A0A1G2ER74"/>
<accession>A0A1G2ER74</accession>
<gene>
    <name evidence="1" type="ORF">A2427_03860</name>
</gene>
<dbReference type="SUPFAM" id="SSF49899">
    <property type="entry name" value="Concanavalin A-like lectins/glucanases"/>
    <property type="match status" value="1"/>
</dbReference>
<evidence type="ECO:0000313" key="2">
    <source>
        <dbReference type="Proteomes" id="UP000176326"/>
    </source>
</evidence>
<dbReference type="Gene3D" id="2.60.120.200">
    <property type="match status" value="1"/>
</dbReference>
<dbReference type="InterPro" id="IPR012334">
    <property type="entry name" value="Pectin_lyas_fold"/>
</dbReference>
<dbReference type="InterPro" id="IPR006626">
    <property type="entry name" value="PbH1"/>
</dbReference>
<dbReference type="Proteomes" id="UP000176326">
    <property type="component" value="Unassembled WGS sequence"/>
</dbReference>
<evidence type="ECO:0000313" key="1">
    <source>
        <dbReference type="EMBL" id="OGZ28305.1"/>
    </source>
</evidence>
<dbReference type="InterPro" id="IPR011050">
    <property type="entry name" value="Pectin_lyase_fold/virulence"/>
</dbReference>
<sequence length="953" mass="102840">MNTPLLPPPSTSCNTDSNCIGNGPGFFCNTTKKCEWKAPIGIPKPSFGIEETYRIYDDPARRNLELVYHQNSEGGYYTHYVDNTKVHSTDSNNLYGTEDIPRKTVPANLPLGSVVEIHGGPYTFGNVSGGYGQPWFSGRGTANQPIFIRGAGISKPVLTKMKPRVGASYMIIENLEFIDGTIGLNYTVLSDHVSFRNLEIHGGPPMYTTALGLGQGKDAVAYNNYIYNNGDPNWYDENDFHGVGAGYRDGNYAERLWIVDNHMHNNGGDSVQINSGVNAPIESVARYIYIGRNLMHEEGENAVDLKQCADVIVSENIMYDFDPSNFLHSGSDGTPMVVNGDIPKEKIWVIFNKIYDSRNAIRSEEDSYIIGNKIYNIQDYGVITWPAKALYIVGNTMHNVGKGIDHSGGGLGKAIYVYDNIISLSNTGTYHIRVGSSVATNSLVSHNIFNSASGKAIIYWGSSTGINLTQFQTATGQGQGCFEGDPIFVNPASYNLSLQSASFAIDSGMCSGIVQDVYNEFSSRYGIDIRKDIEERARPQGSAWDIGSYEYSGSASSCPGTDISCGSWPNCSNCNAMDGCSGTTYRDYYCSGNSCNYTSSSNDPRCGACIPSTCLSLGKNCGTVSDGCGGTLSCGTCQTDYTCSSNVCVQNTQCVSGQTQSCSTGLQGICSSGVQTCQTNGTWGSCIQSTQSSSEVCNDNLDNDCDGITDCSDSDCSSNPACLTPSGLPSGYVAYWRFENNANDETGPNNGVLASDASYFNDSQKGNVLSLDGLTAGATVSNPNWNFNELTISSWIKPALLASGIDYILYAGGSYAMTFRIRWDQANTQFIYGDGINSHYGNILDLPPAGQWSHRAVTFLDGVIEVYENGVSVGKANRTDLNSVSLGDLQIGMNWEGLLDDVMVYNRALSGSEIQQIYNAQKPSSIASEGLSGIASLLDAIQEAINRLKSLFW</sequence>
<dbReference type="InterPro" id="IPR013320">
    <property type="entry name" value="ConA-like_dom_sf"/>
</dbReference>
<dbReference type="EMBL" id="MHMN01000022">
    <property type="protein sequence ID" value="OGZ28305.1"/>
    <property type="molecule type" value="Genomic_DNA"/>
</dbReference>
<name>A0A1G2ER74_9BACT</name>